<dbReference type="InterPro" id="IPR000838">
    <property type="entry name" value="RNA_pol_sigma70_ECF_CS"/>
</dbReference>
<dbReference type="InterPro" id="IPR014284">
    <property type="entry name" value="RNA_pol_sigma-70_dom"/>
</dbReference>
<evidence type="ECO:0000256" key="6">
    <source>
        <dbReference type="SAM" id="MobiDB-lite"/>
    </source>
</evidence>
<sequence>MSRDGEVTVRVDVPIETSLVAAARAGDRHAVDELVTASLPLVHTVVRRVLDADPDADDVVQDVMVRALRQLPALRQPESFRSWLVAITVNQIGTHLHRQAAGARRAAPLDEAGVLPDPGLEIEDLTALRADLSAQRRQVVRAGRWLDPGDRALLSLWLLEVAGELTRSEVAAALGSGVAHTGVRIQRMRRHLEASREIVAALDARPRCPGLDTAAAGWDGAPAPLWRKRLARHTRSCATCRRSASAIVPADRLLPGFAVLLPVPIGLTTAVLGKTAEIGPAALTAASGATAGAGVGATAGAGVGATAGAGVGATAGAGVGATAGAGVKAGLLAQLLQSLVAHPIAATVAAGALATGAAVTATTWPAATPPAPAPPVAAPSPPVPRAAAPSPAPPRTSGSPAPATTTSTTARPTATGAVSLTPGRRISVESAAEPGLFVMTAGDLGVLAPAGPGSDDSVRGRATFTAVAGLADPRCFSFRADNGRYLRHASWRLRLDADQGTPLFRGDATFCLGEGATDGAVTLEASNYPGWFLHHRGDELWVDQTDGSAAFHAGTSFRFRPAPA</sequence>
<feature type="region of interest" description="Disordered" evidence="6">
    <location>
        <begin position="368"/>
        <end position="422"/>
    </location>
</feature>
<dbReference type="PANTHER" id="PTHR43133:SF8">
    <property type="entry name" value="RNA POLYMERASE SIGMA FACTOR HI_1459-RELATED"/>
    <property type="match status" value="1"/>
</dbReference>
<evidence type="ECO:0000256" key="1">
    <source>
        <dbReference type="ARBA" id="ARBA00023015"/>
    </source>
</evidence>
<keyword evidence="1 5" id="KW-0805">Transcription regulation</keyword>
<dbReference type="InterPro" id="IPR039425">
    <property type="entry name" value="RNA_pol_sigma-70-like"/>
</dbReference>
<dbReference type="PROSITE" id="PS01063">
    <property type="entry name" value="SIGMA70_ECF"/>
    <property type="match status" value="1"/>
</dbReference>
<dbReference type="PANTHER" id="PTHR43133">
    <property type="entry name" value="RNA POLYMERASE ECF-TYPE SIGMA FACTO"/>
    <property type="match status" value="1"/>
</dbReference>
<evidence type="ECO:0000259" key="8">
    <source>
        <dbReference type="Pfam" id="PF05270"/>
    </source>
</evidence>
<evidence type="ECO:0000256" key="3">
    <source>
        <dbReference type="ARBA" id="ARBA00023125"/>
    </source>
</evidence>
<keyword evidence="4 5" id="KW-0804">Transcription</keyword>
<evidence type="ECO:0000313" key="9">
    <source>
        <dbReference type="EMBL" id="MDI6098875.1"/>
    </source>
</evidence>
<feature type="compositionally biased region" description="Pro residues" evidence="6">
    <location>
        <begin position="368"/>
        <end position="394"/>
    </location>
</feature>
<keyword evidence="3 5" id="KW-0238">DNA-binding</keyword>
<organism evidence="9 10">
    <name type="scientific">Actinoplanes sandaracinus</name>
    <dbReference type="NCBI Taxonomy" id="3045177"/>
    <lineage>
        <taxon>Bacteria</taxon>
        <taxon>Bacillati</taxon>
        <taxon>Actinomycetota</taxon>
        <taxon>Actinomycetes</taxon>
        <taxon>Micromonosporales</taxon>
        <taxon>Micromonosporaceae</taxon>
        <taxon>Actinoplanes</taxon>
    </lineage>
</organism>
<dbReference type="SUPFAM" id="SSF110221">
    <property type="entry name" value="AbfB domain"/>
    <property type="match status" value="1"/>
</dbReference>
<dbReference type="Gene3D" id="2.80.10.50">
    <property type="match status" value="1"/>
</dbReference>
<evidence type="ECO:0000256" key="2">
    <source>
        <dbReference type="ARBA" id="ARBA00023082"/>
    </source>
</evidence>
<dbReference type="SUPFAM" id="SSF88946">
    <property type="entry name" value="Sigma2 domain of RNA polymerase sigma factors"/>
    <property type="match status" value="1"/>
</dbReference>
<dbReference type="NCBIfam" id="TIGR02937">
    <property type="entry name" value="sigma70-ECF"/>
    <property type="match status" value="1"/>
</dbReference>
<evidence type="ECO:0000313" key="10">
    <source>
        <dbReference type="Proteomes" id="UP001241758"/>
    </source>
</evidence>
<keyword evidence="10" id="KW-1185">Reference proteome</keyword>
<dbReference type="Pfam" id="PF04542">
    <property type="entry name" value="Sigma70_r2"/>
    <property type="match status" value="1"/>
</dbReference>
<keyword evidence="2 5" id="KW-0731">Sigma factor</keyword>
<dbReference type="RefSeq" id="WP_282758772.1">
    <property type="nucleotide sequence ID" value="NZ_JASCTH010000005.1"/>
</dbReference>
<name>A0ABT6WGM1_9ACTN</name>
<dbReference type="InterPro" id="IPR007627">
    <property type="entry name" value="RNA_pol_sigma70_r2"/>
</dbReference>
<dbReference type="Gene3D" id="1.10.1740.10">
    <property type="match status" value="1"/>
</dbReference>
<dbReference type="InterPro" id="IPR007934">
    <property type="entry name" value="AbfB_ABD"/>
</dbReference>
<gene>
    <name evidence="9" type="ORF">QLQ12_09710</name>
</gene>
<comment type="similarity">
    <text evidence="5">Belongs to the sigma-70 factor family. ECF subfamily.</text>
</comment>
<dbReference type="InterPro" id="IPR013325">
    <property type="entry name" value="RNA_pol_sigma_r2"/>
</dbReference>
<dbReference type="Proteomes" id="UP001241758">
    <property type="component" value="Unassembled WGS sequence"/>
</dbReference>
<protein>
    <recommendedName>
        <fullName evidence="5">RNA polymerase sigma factor</fullName>
    </recommendedName>
</protein>
<evidence type="ECO:0000256" key="5">
    <source>
        <dbReference type="RuleBase" id="RU000716"/>
    </source>
</evidence>
<feature type="domain" description="RNA polymerase sigma-70 region 2" evidence="7">
    <location>
        <begin position="34"/>
        <end position="100"/>
    </location>
</feature>
<evidence type="ECO:0000259" key="7">
    <source>
        <dbReference type="Pfam" id="PF04542"/>
    </source>
</evidence>
<dbReference type="Pfam" id="PF05270">
    <property type="entry name" value="AbfB"/>
    <property type="match status" value="1"/>
</dbReference>
<dbReference type="EMBL" id="JASCTH010000005">
    <property type="protein sequence ID" value="MDI6098875.1"/>
    <property type="molecule type" value="Genomic_DNA"/>
</dbReference>
<feature type="domain" description="Alpha-L-arabinofuranosidase B arabinose-binding" evidence="8">
    <location>
        <begin position="427"/>
        <end position="558"/>
    </location>
</feature>
<proteinExistence type="inferred from homology"/>
<comment type="caution">
    <text evidence="9">The sequence shown here is derived from an EMBL/GenBank/DDBJ whole genome shotgun (WGS) entry which is preliminary data.</text>
</comment>
<feature type="compositionally biased region" description="Low complexity" evidence="6">
    <location>
        <begin position="395"/>
        <end position="417"/>
    </location>
</feature>
<reference evidence="9 10" key="1">
    <citation type="submission" date="2023-05" db="EMBL/GenBank/DDBJ databases">
        <title>Actinoplanes sp. NEAU-A12 genome sequencing.</title>
        <authorList>
            <person name="Wang Z.-S."/>
        </authorList>
    </citation>
    <scope>NUCLEOTIDE SEQUENCE [LARGE SCALE GENOMIC DNA]</scope>
    <source>
        <strain evidence="9 10">NEAU-A12</strain>
    </source>
</reference>
<dbReference type="InterPro" id="IPR036195">
    <property type="entry name" value="AbfB_ABD_sf"/>
</dbReference>
<dbReference type="CDD" id="cd23399">
    <property type="entry name" value="beta-trefoil_ABD_ABFB"/>
    <property type="match status" value="1"/>
</dbReference>
<accession>A0ABT6WGM1</accession>
<evidence type="ECO:0000256" key="4">
    <source>
        <dbReference type="ARBA" id="ARBA00023163"/>
    </source>
</evidence>